<accession>A0A381NX57</accession>
<organism evidence="2">
    <name type="scientific">marine metagenome</name>
    <dbReference type="NCBI Taxonomy" id="408172"/>
    <lineage>
        <taxon>unclassified sequences</taxon>
        <taxon>metagenomes</taxon>
        <taxon>ecological metagenomes</taxon>
    </lineage>
</organism>
<dbReference type="SUPFAM" id="SSF109755">
    <property type="entry name" value="PhoU-like"/>
    <property type="match status" value="1"/>
</dbReference>
<dbReference type="AlphaFoldDB" id="A0A381NX57"/>
<evidence type="ECO:0000313" key="2">
    <source>
        <dbReference type="EMBL" id="SUZ59206.1"/>
    </source>
</evidence>
<dbReference type="EMBL" id="UINC01000666">
    <property type="protein sequence ID" value="SUZ59206.1"/>
    <property type="molecule type" value="Genomic_DNA"/>
</dbReference>
<proteinExistence type="predicted"/>
<dbReference type="InterPro" id="IPR038078">
    <property type="entry name" value="PhoU-like_sf"/>
</dbReference>
<name>A0A381NX57_9ZZZZ</name>
<dbReference type="Pfam" id="PF01895">
    <property type="entry name" value="PhoU"/>
    <property type="match status" value="1"/>
</dbReference>
<reference evidence="2" key="1">
    <citation type="submission" date="2018-05" db="EMBL/GenBank/DDBJ databases">
        <authorList>
            <person name="Lanie J.A."/>
            <person name="Ng W.-L."/>
            <person name="Kazmierczak K.M."/>
            <person name="Andrzejewski T.M."/>
            <person name="Davidsen T.M."/>
            <person name="Wayne K.J."/>
            <person name="Tettelin H."/>
            <person name="Glass J.I."/>
            <person name="Rusch D."/>
            <person name="Podicherti R."/>
            <person name="Tsui H.-C.T."/>
            <person name="Winkler M.E."/>
        </authorList>
    </citation>
    <scope>NUCLEOTIDE SEQUENCE</scope>
</reference>
<evidence type="ECO:0000259" key="1">
    <source>
        <dbReference type="Pfam" id="PF01895"/>
    </source>
</evidence>
<sequence>MVLSFFRGGDSGLDHVVTRSVAMVTDARHSFDLACTALMSGADARSIADDVRETDLRINANEQQLRGELAVHISVHGPNDIGEVIGLILLLKKIERVGDHAKNILDLAESGVSFAGEPDIDGLLEERRLVSGFFTEASEILAEHDGIPGDFRNRVDAMTSQIQSRIDGYMTSDQPGHQVVPRAVYHRYLKRIVANLNSAVLAATEPVRVVDNSD</sequence>
<dbReference type="InterPro" id="IPR026022">
    <property type="entry name" value="PhoU_dom"/>
</dbReference>
<feature type="domain" description="PhoU" evidence="1">
    <location>
        <begin position="23"/>
        <end position="106"/>
    </location>
</feature>
<dbReference type="Gene3D" id="1.20.58.220">
    <property type="entry name" value="Phosphate transport system protein phou homolog 2, domain 2"/>
    <property type="match status" value="1"/>
</dbReference>
<protein>
    <recommendedName>
        <fullName evidence="1">PhoU domain-containing protein</fullName>
    </recommendedName>
</protein>
<gene>
    <name evidence="2" type="ORF">METZ01_LOCUS12060</name>
</gene>